<gene>
    <name evidence="1" type="ORF">BaRGS_00025543</name>
</gene>
<comment type="caution">
    <text evidence="1">The sequence shown here is derived from an EMBL/GenBank/DDBJ whole genome shotgun (WGS) entry which is preliminary data.</text>
</comment>
<dbReference type="Proteomes" id="UP001519460">
    <property type="component" value="Unassembled WGS sequence"/>
</dbReference>
<reference evidence="1 2" key="1">
    <citation type="journal article" date="2023" name="Sci. Data">
        <title>Genome assembly of the Korean intertidal mud-creeper Batillaria attramentaria.</title>
        <authorList>
            <person name="Patra A.K."/>
            <person name="Ho P.T."/>
            <person name="Jun S."/>
            <person name="Lee S.J."/>
            <person name="Kim Y."/>
            <person name="Won Y.J."/>
        </authorList>
    </citation>
    <scope>NUCLEOTIDE SEQUENCE [LARGE SCALE GENOMIC DNA]</scope>
    <source>
        <strain evidence="1">Wonlab-2016</strain>
    </source>
</reference>
<evidence type="ECO:0000313" key="2">
    <source>
        <dbReference type="Proteomes" id="UP001519460"/>
    </source>
</evidence>
<evidence type="ECO:0000313" key="1">
    <source>
        <dbReference type="EMBL" id="KAK7483250.1"/>
    </source>
</evidence>
<keyword evidence="2" id="KW-1185">Reference proteome</keyword>
<name>A0ABD0K850_9CAEN</name>
<sequence>MLGSRSYYCVYYGPTCAARSRDWCRVSGTNMASSGCPSALAGPRSECQNSARFHKLPFRVVTLLPLHCLSHQTETQLFLTVRRRYISSTEKLELCGAVGKKAKLRQMPFDVRRERKPLILQAQQLQLHLVHRFESVGPRNSRYTFVYLRSPRYPKKKMKLQARGFAAYTELPQFLQCVLVGFDDCVKGARNKNTRA</sequence>
<evidence type="ECO:0008006" key="3">
    <source>
        <dbReference type="Google" id="ProtNLM"/>
    </source>
</evidence>
<organism evidence="1 2">
    <name type="scientific">Batillaria attramentaria</name>
    <dbReference type="NCBI Taxonomy" id="370345"/>
    <lineage>
        <taxon>Eukaryota</taxon>
        <taxon>Metazoa</taxon>
        <taxon>Spiralia</taxon>
        <taxon>Lophotrochozoa</taxon>
        <taxon>Mollusca</taxon>
        <taxon>Gastropoda</taxon>
        <taxon>Caenogastropoda</taxon>
        <taxon>Sorbeoconcha</taxon>
        <taxon>Cerithioidea</taxon>
        <taxon>Batillariidae</taxon>
        <taxon>Batillaria</taxon>
    </lineage>
</organism>
<dbReference type="EMBL" id="JACVVK020000230">
    <property type="protein sequence ID" value="KAK7483250.1"/>
    <property type="molecule type" value="Genomic_DNA"/>
</dbReference>
<dbReference type="AlphaFoldDB" id="A0ABD0K850"/>
<feature type="non-terminal residue" evidence="1">
    <location>
        <position position="196"/>
    </location>
</feature>
<protein>
    <recommendedName>
        <fullName evidence="3">Ribosomal protein S10</fullName>
    </recommendedName>
</protein>
<accession>A0ABD0K850</accession>
<proteinExistence type="predicted"/>